<comment type="caution">
    <text evidence="4">The sequence shown here is derived from an EMBL/GenBank/DDBJ whole genome shotgun (WGS) entry which is preliminary data.</text>
</comment>
<protein>
    <submittedName>
        <fullName evidence="4">ABC transporter substrate-binding protein</fullName>
    </submittedName>
</protein>
<dbReference type="Gene3D" id="3.40.190.10">
    <property type="entry name" value="Periplasmic binding protein-like II"/>
    <property type="match status" value="1"/>
</dbReference>
<dbReference type="Pfam" id="PF00496">
    <property type="entry name" value="SBP_bac_5"/>
    <property type="match status" value="1"/>
</dbReference>
<sequence length="705" mass="79482">MRNAARSTTVFTVAALALTACGGGSSPQAAGDQPGSNGDQIDTGLETGAPAISDERTAPAGQAPDLEEQVESGELPPLEERLPEEAVTIIGADGPGQYGGEMAFAMGGADDDRFLRSYVGYEPLVRWDADWTDELQPGVAQDWEVSEDGTTFTFHLEEGIRWSDGEPFTADDLVFGYEDVRANEEIEPAPNDILVDAEGNFPEITALDDYTVELEFSVPNGLFLLDLARGREDVDFHRFPRHYLEQYHIDYNPDADQLAEEEGYDNWAELFNAKGNTTLGAEHDARWINSELPVINAWIIETPAYEGTRATAVRNPYYWKVDEEGNQLPYVDRMVFDFIEGQESVAFRAAGGHIAHQERHIDHDFRPLLAESMEEHNFSLLDIRSTDMNTAVLMFNHHHEDEDMAEIFSDHNFKAGLSHALDREELIELIYFGQGEPAQVAPQEDSPYYNERLATQYLDYDVDLANEMLDEVLPETDENGMRLGPDGEPFTFAMDVASDRSVEHVDLLQLVQGYWEEVGVTMEINTMDRDLRNELRQANNYDAQMRDGSAGLLDAILRPYWYMPTDEGEASFAPLWAEWYYTDGESGIEPPEDHPVHQQWELYDEIMMEPDAERQAELFDEVLELSADTFWAIGVSTSPNRAGVVHNDLRNAPHITYEASPFMNPGPAHPESWWWETPEDQIVEEADQVQEDAEQDAERDLPTDD</sequence>
<accession>A0A7X8YD58</accession>
<proteinExistence type="predicted"/>
<evidence type="ECO:0000259" key="3">
    <source>
        <dbReference type="Pfam" id="PF00496"/>
    </source>
</evidence>
<dbReference type="PANTHER" id="PTHR30290:SF62">
    <property type="entry name" value="OLIGOPEPTIDE ABC TRANSPORTER, PERIPLASMIC OLIGOPEPTIDE-BINDING PROTEIN"/>
    <property type="match status" value="1"/>
</dbReference>
<dbReference type="AlphaFoldDB" id="A0A7X8YD58"/>
<dbReference type="GO" id="GO:0015833">
    <property type="term" value="P:peptide transport"/>
    <property type="evidence" value="ECO:0007669"/>
    <property type="project" value="TreeGrafter"/>
</dbReference>
<keyword evidence="5" id="KW-1185">Reference proteome</keyword>
<dbReference type="GO" id="GO:1904680">
    <property type="term" value="F:peptide transmembrane transporter activity"/>
    <property type="evidence" value="ECO:0007669"/>
    <property type="project" value="TreeGrafter"/>
</dbReference>
<evidence type="ECO:0000313" key="4">
    <source>
        <dbReference type="EMBL" id="NLS09041.1"/>
    </source>
</evidence>
<keyword evidence="2" id="KW-0732">Signal</keyword>
<evidence type="ECO:0000313" key="5">
    <source>
        <dbReference type="Proteomes" id="UP000523139"/>
    </source>
</evidence>
<feature type="region of interest" description="Disordered" evidence="1">
    <location>
        <begin position="678"/>
        <end position="705"/>
    </location>
</feature>
<feature type="chain" id="PRO_5031180418" evidence="2">
    <location>
        <begin position="30"/>
        <end position="705"/>
    </location>
</feature>
<feature type="compositionally biased region" description="Basic and acidic residues" evidence="1">
    <location>
        <begin position="696"/>
        <end position="705"/>
    </location>
</feature>
<dbReference type="InterPro" id="IPR039424">
    <property type="entry name" value="SBP_5"/>
</dbReference>
<dbReference type="SUPFAM" id="SSF53850">
    <property type="entry name" value="Periplasmic binding protein-like II"/>
    <property type="match status" value="1"/>
</dbReference>
<dbReference type="PROSITE" id="PS51257">
    <property type="entry name" value="PROKAR_LIPOPROTEIN"/>
    <property type="match status" value="1"/>
</dbReference>
<dbReference type="PANTHER" id="PTHR30290">
    <property type="entry name" value="PERIPLASMIC BINDING COMPONENT OF ABC TRANSPORTER"/>
    <property type="match status" value="1"/>
</dbReference>
<organism evidence="4 5">
    <name type="scientific">Nesterenkonia sedimenti</name>
    <dbReference type="NCBI Taxonomy" id="1463632"/>
    <lineage>
        <taxon>Bacteria</taxon>
        <taxon>Bacillati</taxon>
        <taxon>Actinomycetota</taxon>
        <taxon>Actinomycetes</taxon>
        <taxon>Micrococcales</taxon>
        <taxon>Micrococcaceae</taxon>
        <taxon>Nesterenkonia</taxon>
    </lineage>
</organism>
<evidence type="ECO:0000256" key="2">
    <source>
        <dbReference type="SAM" id="SignalP"/>
    </source>
</evidence>
<dbReference type="Proteomes" id="UP000523139">
    <property type="component" value="Unassembled WGS sequence"/>
</dbReference>
<feature type="region of interest" description="Disordered" evidence="1">
    <location>
        <begin position="23"/>
        <end position="83"/>
    </location>
</feature>
<dbReference type="EMBL" id="JABAHY010000002">
    <property type="protein sequence ID" value="NLS09041.1"/>
    <property type="molecule type" value="Genomic_DNA"/>
</dbReference>
<dbReference type="Gene3D" id="3.10.105.10">
    <property type="entry name" value="Dipeptide-binding Protein, Domain 3"/>
    <property type="match status" value="1"/>
</dbReference>
<feature type="signal peptide" evidence="2">
    <location>
        <begin position="1"/>
        <end position="29"/>
    </location>
</feature>
<gene>
    <name evidence="4" type="ORF">HGQ17_03295</name>
</gene>
<evidence type="ECO:0000256" key="1">
    <source>
        <dbReference type="SAM" id="MobiDB-lite"/>
    </source>
</evidence>
<dbReference type="InterPro" id="IPR000914">
    <property type="entry name" value="SBP_5_dom"/>
</dbReference>
<reference evidence="4 5" key="1">
    <citation type="submission" date="2020-04" db="EMBL/GenBank/DDBJ databases">
        <title>Nesterenkonia sp. nov., isolated from marine sediment.</title>
        <authorList>
            <person name="Zhang G."/>
        </authorList>
    </citation>
    <scope>NUCLEOTIDE SEQUENCE [LARGE SCALE GENOMIC DNA]</scope>
    <source>
        <strain evidence="4 5">MY13</strain>
    </source>
</reference>
<feature type="compositionally biased region" description="Acidic residues" evidence="1">
    <location>
        <begin position="678"/>
        <end position="695"/>
    </location>
</feature>
<feature type="domain" description="Solute-binding protein family 5" evidence="3">
    <location>
        <begin position="134"/>
        <end position="556"/>
    </location>
</feature>
<name>A0A7X8YD58_9MICC</name>
<dbReference type="RefSeq" id="WP_168886543.1">
    <property type="nucleotide sequence ID" value="NZ_JABAHY010000002.1"/>
</dbReference>
<dbReference type="CDD" id="cd08500">
    <property type="entry name" value="PBP2_NikA_DppA_OppA_like_4"/>
    <property type="match status" value="1"/>
</dbReference>